<feature type="compositionally biased region" description="Polar residues" evidence="1">
    <location>
        <begin position="1"/>
        <end position="14"/>
    </location>
</feature>
<evidence type="ECO:0000313" key="3">
    <source>
        <dbReference type="Proteomes" id="UP000551501"/>
    </source>
</evidence>
<proteinExistence type="predicted"/>
<comment type="caution">
    <text evidence="2">The sequence shown here is derived from an EMBL/GenBank/DDBJ whole genome shotgun (WGS) entry which is preliminary data.</text>
</comment>
<name>A0A840EYE8_9ACTN</name>
<evidence type="ECO:0000313" key="2">
    <source>
        <dbReference type="EMBL" id="MBB4138105.1"/>
    </source>
</evidence>
<organism evidence="2 3">
    <name type="scientific">Gordonia humi</name>
    <dbReference type="NCBI Taxonomy" id="686429"/>
    <lineage>
        <taxon>Bacteria</taxon>
        <taxon>Bacillati</taxon>
        <taxon>Actinomycetota</taxon>
        <taxon>Actinomycetes</taxon>
        <taxon>Mycobacteriales</taxon>
        <taxon>Gordoniaceae</taxon>
        <taxon>Gordonia</taxon>
    </lineage>
</organism>
<dbReference type="Proteomes" id="UP000551501">
    <property type="component" value="Unassembled WGS sequence"/>
</dbReference>
<accession>A0A840EYE8</accession>
<protein>
    <submittedName>
        <fullName evidence="2">Uncharacterized protein</fullName>
    </submittedName>
</protein>
<dbReference type="EMBL" id="JACIFP010000003">
    <property type="protein sequence ID" value="MBB4138105.1"/>
    <property type="molecule type" value="Genomic_DNA"/>
</dbReference>
<reference evidence="2 3" key="1">
    <citation type="submission" date="2020-08" db="EMBL/GenBank/DDBJ databases">
        <title>Sequencing the genomes of 1000 actinobacteria strains.</title>
        <authorList>
            <person name="Klenk H.-P."/>
        </authorList>
    </citation>
    <scope>NUCLEOTIDE SEQUENCE [LARGE SCALE GENOMIC DNA]</scope>
    <source>
        <strain evidence="2 3">DSM 45298</strain>
    </source>
</reference>
<dbReference type="InterPro" id="IPR016136">
    <property type="entry name" value="DNA_helicase_N/primase_C"/>
</dbReference>
<keyword evidence="3" id="KW-1185">Reference proteome</keyword>
<dbReference type="RefSeq" id="WP_183373354.1">
    <property type="nucleotide sequence ID" value="NZ_BAABHL010000145.1"/>
</dbReference>
<dbReference type="Gene3D" id="1.10.860.10">
    <property type="entry name" value="DNAb Helicase, Chain A"/>
    <property type="match status" value="1"/>
</dbReference>
<dbReference type="AlphaFoldDB" id="A0A840EYE8"/>
<feature type="region of interest" description="Disordered" evidence="1">
    <location>
        <begin position="1"/>
        <end position="31"/>
    </location>
</feature>
<gene>
    <name evidence="2" type="ORF">BKA16_004730</name>
</gene>
<evidence type="ECO:0000256" key="1">
    <source>
        <dbReference type="SAM" id="MobiDB-lite"/>
    </source>
</evidence>
<feature type="compositionally biased region" description="Low complexity" evidence="1">
    <location>
        <begin position="15"/>
        <end position="26"/>
    </location>
</feature>
<sequence>MFGTEQTPMVESASTTGDDTPTGIDDASVDLPDTVPADTIDDHDTTDDIDAQIRGELEFLTSLVWAPDTAAAIAALVGDHQHRAAGTAAESRIPLAHLHSFFLYAPHTTVFTTVIELVDEGSPVTPAILAARIGMTDRRLRPTLLAIAAPTGHGPLPGGADVPYLARAIVDAYYRRGYTALLSTMQHALAEADTDDLAGHWRTLTNHQQDAERRRLAIADALARL</sequence>